<dbReference type="GO" id="GO:0016042">
    <property type="term" value="P:lipid catabolic process"/>
    <property type="evidence" value="ECO:0007669"/>
    <property type="project" value="InterPro"/>
</dbReference>
<feature type="transmembrane region" description="Helical" evidence="1">
    <location>
        <begin position="213"/>
        <end position="230"/>
    </location>
</feature>
<sequence length="622" mass="65022">MSGGSWDPRGIAWWLPGLAVLLAGVLLYSPFGVSLVAGRVVVAGAMVAVSASAAARWWWTRRGTVEPETSTLTPVRKHDPQARAQARRLARRGHALAAEALLAAGFAALGAAALTMPVTLAFVWTGAFFLVIGGCGLAARAERDEVLVASTALAGWQLFAGLVLTTLPYRTGLDFTAWTIGALLVTGAAMVLRGARLSAPLPRASAMRWWRPVALGVHIIVLAGALGWYGTIVTQAVRQRDEQGRLAAFYEVPQGLSPAAPGTVIRSAPLSLPGVHGHGRRILYWSQDGQGRPTVSSGVVIAPLGDATNRPILNYTHGTVSLGADCAPSRQSDFAATMRPWLDGALDRGWVVAASDYAGAAGTGDGEHYLVTADQGRDAVNAARAARNLPGTGAGTDMVIYGVSQGGLISLAAAALTPGYAPELHLVADAANAAASDIAGILRARPPQLVNGWAVVPFLTTQFPKVYPNLDPTALLTPQAALRNREIAAAGCAATPFSALLPRLTALPGMGEYFKGDPLADPAWRRAFEENRAPDMPPGIPVYLAHGLDDELVPPKFTAALAQRYCAAGTDVTTQWNPGVGHDNENEQAVAPKVLEWFTARLAGQSPPGTCGLPLPASLTEH</sequence>
<feature type="transmembrane region" description="Helical" evidence="1">
    <location>
        <begin position="175"/>
        <end position="192"/>
    </location>
</feature>
<feature type="transmembrane region" description="Helical" evidence="1">
    <location>
        <begin position="146"/>
        <end position="169"/>
    </location>
</feature>
<evidence type="ECO:0000256" key="1">
    <source>
        <dbReference type="SAM" id="Phobius"/>
    </source>
</evidence>
<dbReference type="PANTHER" id="PTHR34853:SF1">
    <property type="entry name" value="LIPASE 5"/>
    <property type="match status" value="1"/>
</dbReference>
<dbReference type="GO" id="GO:0004806">
    <property type="term" value="F:triacylglycerol lipase activity"/>
    <property type="evidence" value="ECO:0007669"/>
    <property type="project" value="InterPro"/>
</dbReference>
<keyword evidence="1" id="KW-1133">Transmembrane helix</keyword>
<dbReference type="Pfam" id="PF03583">
    <property type="entry name" value="LIP"/>
    <property type="match status" value="1"/>
</dbReference>
<dbReference type="Proteomes" id="UP000501705">
    <property type="component" value="Chromosome"/>
</dbReference>
<dbReference type="EMBL" id="CP046171">
    <property type="protein sequence ID" value="QIS06043.1"/>
    <property type="molecule type" value="Genomic_DNA"/>
</dbReference>
<feature type="transmembrane region" description="Helical" evidence="1">
    <location>
        <begin position="95"/>
        <end position="114"/>
    </location>
</feature>
<accession>A0A6G9XYZ7</accession>
<name>A0A6G9XYZ7_NOCBR</name>
<organism evidence="2 3">
    <name type="scientific">Nocardia brasiliensis</name>
    <dbReference type="NCBI Taxonomy" id="37326"/>
    <lineage>
        <taxon>Bacteria</taxon>
        <taxon>Bacillati</taxon>
        <taxon>Actinomycetota</taxon>
        <taxon>Actinomycetes</taxon>
        <taxon>Mycobacteriales</taxon>
        <taxon>Nocardiaceae</taxon>
        <taxon>Nocardia</taxon>
    </lineage>
</organism>
<evidence type="ECO:0000313" key="2">
    <source>
        <dbReference type="EMBL" id="QIS06043.1"/>
    </source>
</evidence>
<dbReference type="SUPFAM" id="SSF53474">
    <property type="entry name" value="alpha/beta-Hydrolases"/>
    <property type="match status" value="1"/>
</dbReference>
<evidence type="ECO:0000313" key="3">
    <source>
        <dbReference type="Proteomes" id="UP000501705"/>
    </source>
</evidence>
<dbReference type="PANTHER" id="PTHR34853">
    <property type="match status" value="1"/>
</dbReference>
<feature type="transmembrane region" description="Helical" evidence="1">
    <location>
        <begin position="120"/>
        <end position="139"/>
    </location>
</feature>
<dbReference type="Gene3D" id="3.40.50.1820">
    <property type="entry name" value="alpha/beta hydrolase"/>
    <property type="match status" value="2"/>
</dbReference>
<dbReference type="AlphaFoldDB" id="A0A6G9XYZ7"/>
<reference evidence="2 3" key="1">
    <citation type="journal article" date="2019" name="ACS Chem. Biol.">
        <title>Identification and Mobilization of a Cryptic Antibiotic Biosynthesis Gene Locus from a Human-Pathogenic Nocardia Isolate.</title>
        <authorList>
            <person name="Herisse M."/>
            <person name="Ishida K."/>
            <person name="Porter J.L."/>
            <person name="Howden B."/>
            <person name="Hertweck C."/>
            <person name="Stinear T.P."/>
            <person name="Pidot S.J."/>
        </authorList>
    </citation>
    <scope>NUCLEOTIDE SEQUENCE [LARGE SCALE GENOMIC DNA]</scope>
    <source>
        <strain evidence="2 3">AUSMDU00024985</strain>
    </source>
</reference>
<dbReference type="RefSeq" id="WP_167465092.1">
    <property type="nucleotide sequence ID" value="NZ_CP046171.1"/>
</dbReference>
<protein>
    <recommendedName>
        <fullName evidence="4">Secretory lipase</fullName>
    </recommendedName>
</protein>
<dbReference type="InterPro" id="IPR005152">
    <property type="entry name" value="Lipase_secreted"/>
</dbReference>
<proteinExistence type="predicted"/>
<evidence type="ECO:0008006" key="4">
    <source>
        <dbReference type="Google" id="ProtNLM"/>
    </source>
</evidence>
<dbReference type="InterPro" id="IPR029058">
    <property type="entry name" value="AB_hydrolase_fold"/>
</dbReference>
<keyword evidence="1" id="KW-0812">Transmembrane</keyword>
<feature type="transmembrane region" description="Helical" evidence="1">
    <location>
        <begin position="12"/>
        <end position="31"/>
    </location>
</feature>
<keyword evidence="1" id="KW-0472">Membrane</keyword>
<gene>
    <name evidence="2" type="ORF">F5X71_30380</name>
</gene>